<protein>
    <recommendedName>
        <fullName evidence="3">Thioester reductase (TE) domain-containing protein</fullName>
    </recommendedName>
</protein>
<dbReference type="InterPro" id="IPR036291">
    <property type="entry name" value="NAD(P)-bd_dom_sf"/>
</dbReference>
<dbReference type="InterPro" id="IPR013120">
    <property type="entry name" value="FAR_NAD-bd"/>
</dbReference>
<dbReference type="InterPro" id="IPR014710">
    <property type="entry name" value="RmlC-like_jellyroll"/>
</dbReference>
<dbReference type="SUPFAM" id="SSF51206">
    <property type="entry name" value="cAMP-binding domain-like"/>
    <property type="match status" value="1"/>
</dbReference>
<proteinExistence type="predicted"/>
<sequence>MLIRSENHSKAKKRISKKFNFYFDQDLSNYQNRIKVYSADIENKDLLGLNEAEYSSLIDSVDTIIHSAALVKHYGEYKDFYSANVQATINLLDLAEKTSLKDFHYISTFGVLLDGYISERSHIEFNEESIGDELTNRNNVYLTTKYEGELECYKYRKHGVSTNIYRVGYLSVISFNGKNQENIEENGFFARFKTMINLGVISKEVATTEISLVDITAKAIINIFDKNELSNQTFHVFNPKHQDLSKILAQEKRLNLKQLDIVDFIDVLIDKFNKSTYKNLIEMFMLHQGWLQDNDTQNEFHPRVNNNYTIAIMKSLGISWPTINYKLIKDIVDKSLLEREKFYNQISYFNDSALINELVLSSKLNHYSENEIIAYNSNNLIFVLDGFIEKFAILDGGWEASISVLTANDIFNTETIVDKKSPAIYKASISDVATLEISKSDIKHILQKHPQMYNIFLRILADEATKIQKMYISSII</sequence>
<keyword evidence="1" id="KW-0596">Phosphopantetheine</keyword>
<organism evidence="4 5">
    <name type="scientific">Francisella halioticida</name>
    <dbReference type="NCBI Taxonomy" id="549298"/>
    <lineage>
        <taxon>Bacteria</taxon>
        <taxon>Pseudomonadati</taxon>
        <taxon>Pseudomonadota</taxon>
        <taxon>Gammaproteobacteria</taxon>
        <taxon>Thiotrichales</taxon>
        <taxon>Francisellaceae</taxon>
        <taxon>Francisella</taxon>
    </lineage>
</organism>
<dbReference type="Gene3D" id="3.40.50.720">
    <property type="entry name" value="NAD(P)-binding Rossmann-like Domain"/>
    <property type="match status" value="1"/>
</dbReference>
<dbReference type="Proteomes" id="UP000249910">
    <property type="component" value="Chromosome"/>
</dbReference>
<keyword evidence="2" id="KW-0597">Phosphoprotein</keyword>
<accession>A0ABM6M0B9</accession>
<dbReference type="Gene3D" id="2.60.120.10">
    <property type="entry name" value="Jelly Rolls"/>
    <property type="match status" value="1"/>
</dbReference>
<evidence type="ECO:0000313" key="4">
    <source>
        <dbReference type="EMBL" id="ASG68300.1"/>
    </source>
</evidence>
<evidence type="ECO:0000259" key="3">
    <source>
        <dbReference type="Pfam" id="PF07993"/>
    </source>
</evidence>
<evidence type="ECO:0000256" key="1">
    <source>
        <dbReference type="ARBA" id="ARBA00022450"/>
    </source>
</evidence>
<evidence type="ECO:0000256" key="2">
    <source>
        <dbReference type="ARBA" id="ARBA00022553"/>
    </source>
</evidence>
<dbReference type="SUPFAM" id="SSF51735">
    <property type="entry name" value="NAD(P)-binding Rossmann-fold domains"/>
    <property type="match status" value="1"/>
</dbReference>
<dbReference type="CDD" id="cd00038">
    <property type="entry name" value="CAP_ED"/>
    <property type="match status" value="1"/>
</dbReference>
<name>A0ABM6M0B9_9GAMM</name>
<reference evidence="4 5" key="1">
    <citation type="submission" date="2017-06" db="EMBL/GenBank/DDBJ databases">
        <title>Complete genome of Francisella halioticida.</title>
        <authorList>
            <person name="Sjodin A."/>
        </authorList>
    </citation>
    <scope>NUCLEOTIDE SEQUENCE [LARGE SCALE GENOMIC DNA]</scope>
    <source>
        <strain evidence="4 5">DSM 23729</strain>
    </source>
</reference>
<dbReference type="InterPro" id="IPR018490">
    <property type="entry name" value="cNMP-bd_dom_sf"/>
</dbReference>
<dbReference type="PANTHER" id="PTHR44845:SF6">
    <property type="entry name" value="BETA-ALANINE-ACTIVATING ENZYME"/>
    <property type="match status" value="1"/>
</dbReference>
<evidence type="ECO:0000313" key="5">
    <source>
        <dbReference type="Proteomes" id="UP000249910"/>
    </source>
</evidence>
<dbReference type="EMBL" id="CP022132">
    <property type="protein sequence ID" value="ASG68300.1"/>
    <property type="molecule type" value="Genomic_DNA"/>
</dbReference>
<gene>
    <name evidence="4" type="ORF">CDV26_07780</name>
</gene>
<feature type="domain" description="Thioester reductase (TE)" evidence="3">
    <location>
        <begin position="1"/>
        <end position="220"/>
    </location>
</feature>
<keyword evidence="5" id="KW-1185">Reference proteome</keyword>
<dbReference type="Pfam" id="PF07993">
    <property type="entry name" value="NAD_binding_4"/>
    <property type="match status" value="1"/>
</dbReference>
<dbReference type="InterPro" id="IPR000595">
    <property type="entry name" value="cNMP-bd_dom"/>
</dbReference>
<dbReference type="PANTHER" id="PTHR44845">
    <property type="entry name" value="CARRIER DOMAIN-CONTAINING PROTEIN"/>
    <property type="match status" value="1"/>
</dbReference>